<accession>A0AAD6ZDI5</accession>
<comment type="caution">
    <text evidence="4">The sequence shown here is derived from an EMBL/GenBank/DDBJ whole genome shotgun (WGS) entry which is preliminary data.</text>
</comment>
<dbReference type="Pfam" id="PF18803">
    <property type="entry name" value="CxC2"/>
    <property type="match status" value="1"/>
</dbReference>
<dbReference type="Pfam" id="PF18758">
    <property type="entry name" value="KDZ"/>
    <property type="match status" value="1"/>
</dbReference>
<dbReference type="AlphaFoldDB" id="A0AAD6ZDI5"/>
<feature type="region of interest" description="Disordered" evidence="2">
    <location>
        <begin position="926"/>
        <end position="955"/>
    </location>
</feature>
<dbReference type="PANTHER" id="PTHR33104">
    <property type="entry name" value="SI:DKEY-29D5.2"/>
    <property type="match status" value="1"/>
</dbReference>
<keyword evidence="5" id="KW-1185">Reference proteome</keyword>
<name>A0AAD6ZDI5_9AGAR</name>
<dbReference type="InterPro" id="IPR041457">
    <property type="entry name" value="CxC2_KDZ-assoc"/>
</dbReference>
<gene>
    <name evidence="4" type="ORF">DFH08DRAFT_819977</name>
</gene>
<dbReference type="InterPro" id="IPR040521">
    <property type="entry name" value="KDZ"/>
</dbReference>
<evidence type="ECO:0000259" key="3">
    <source>
        <dbReference type="Pfam" id="PF18803"/>
    </source>
</evidence>
<feature type="region of interest" description="Disordered" evidence="2">
    <location>
        <begin position="1190"/>
        <end position="1210"/>
    </location>
</feature>
<dbReference type="EMBL" id="JARIHO010000058">
    <property type="protein sequence ID" value="KAJ7318371.1"/>
    <property type="molecule type" value="Genomic_DNA"/>
</dbReference>
<keyword evidence="1" id="KW-0175">Coiled coil</keyword>
<dbReference type="PANTHER" id="PTHR33104:SF2">
    <property type="entry name" value="CXC3 LIKE CYSTEINE CLUSTER DOMAIN-CONTAINING PROTEIN"/>
    <property type="match status" value="1"/>
</dbReference>
<organism evidence="4 5">
    <name type="scientific">Mycena albidolilacea</name>
    <dbReference type="NCBI Taxonomy" id="1033008"/>
    <lineage>
        <taxon>Eukaryota</taxon>
        <taxon>Fungi</taxon>
        <taxon>Dikarya</taxon>
        <taxon>Basidiomycota</taxon>
        <taxon>Agaricomycotina</taxon>
        <taxon>Agaricomycetes</taxon>
        <taxon>Agaricomycetidae</taxon>
        <taxon>Agaricales</taxon>
        <taxon>Marasmiineae</taxon>
        <taxon>Mycenaceae</taxon>
        <taxon>Mycena</taxon>
    </lineage>
</organism>
<evidence type="ECO:0000313" key="5">
    <source>
        <dbReference type="Proteomes" id="UP001218218"/>
    </source>
</evidence>
<feature type="compositionally biased region" description="Basic residues" evidence="2">
    <location>
        <begin position="1201"/>
        <end position="1210"/>
    </location>
</feature>
<dbReference type="Proteomes" id="UP001218218">
    <property type="component" value="Unassembled WGS sequence"/>
</dbReference>
<proteinExistence type="predicted"/>
<feature type="region of interest" description="Disordered" evidence="2">
    <location>
        <begin position="1062"/>
        <end position="1103"/>
    </location>
</feature>
<protein>
    <recommendedName>
        <fullName evidence="3">CxC2-like cysteine cluster KDZ transposase-associated domain-containing protein</fullName>
    </recommendedName>
</protein>
<feature type="coiled-coil region" evidence="1">
    <location>
        <begin position="890"/>
        <end position="918"/>
    </location>
</feature>
<feature type="compositionally biased region" description="Acidic residues" evidence="2">
    <location>
        <begin position="1093"/>
        <end position="1103"/>
    </location>
</feature>
<feature type="domain" description="CxC2-like cysteine cluster KDZ transposase-associated" evidence="3">
    <location>
        <begin position="216"/>
        <end position="324"/>
    </location>
</feature>
<evidence type="ECO:0000256" key="2">
    <source>
        <dbReference type="SAM" id="MobiDB-lite"/>
    </source>
</evidence>
<evidence type="ECO:0000313" key="4">
    <source>
        <dbReference type="EMBL" id="KAJ7318371.1"/>
    </source>
</evidence>
<sequence>MSTRRIRRVRGKHLEVVPATSSTSVSSHSFTPEQFLPHLEVHEPIQVFVDRTSEDSRRIYREVIPIEPPSPIKRARFAAAQGSSESDARPASFAFPEADAHNDRYDMAFGDDEEPPAPEPAPRSRKGIFSDSMLYQWKDSCRDRYLWELLRRDGCAGASTVLCPGFNDAAACPAYRCRECRGGLLYCRECCVTRHLSNPLHVIEAWNGTQFLRTSLKALGLRVQFGHLPGEFCASPQPARTGFVVLHESGIHQVAVDFCGYERRRSAGLPDTQLLRGGWYPASEERPQTCMTFSALDQFHTLTLQAKTTMYDYYLALEKLTSNDGVKPPDRYQVFIRICREYRHLIMLKRGGRGHDPAGAKGRSRGSSLFGVPLARAQELTCRRTGKVRKRRKDPGLGTGWAYMLENVEFREFLLTVTDQKEMTTCSGLAALDYANTKFLRGYSTTGVGMCVCAWHEFIQPNGVGDLQKGESPRFANMDYIFGSVMRHHDPLLRKTISYDIVCAWWKFLFERLLLLPPLVRCFIILHMIVFVIPKMHIHAHEWLCGLLYSLNLMPGSGQTDGEGIERPWANIGGIASSTRIMGPGARHDTIDDHWGHWNWQKLISLTEMLRRKLDTALEQQVIQREALDSFSQQQQDLVEGWKKKVHDYEDDPQKQKNPYQVVVIGLTEMEVQLQFQKEEAEAAKHGVPAKHRVSPSEFMAECTAIEEQQRAVRMQAELKKARTTAQQIDLSALRTKLLRRLENLRKLQGTYTPASIVALEKREAPDDEQPENEPLFLPSALSEAERADGGCARGLLEMELLLRDAQCRSALEKLRHQLVIKARFLNYKSLHARHQGATTRSRTIVTRNELKIRAHSEKYQAAWNALFKGAGRDESQVGWKRLRKGDIQCMEDTDDLRQKEKKRKRAQERRKQKLQELLDHGVDVPAWEQEEDKEGKGKGKGELAGAGNNRRGAGESRREISWIWTAAGSSGTDKGLEDALRIEWSKAYTRSRRWDEEVMLLREEFRRLPISLEFEADLWVERGRAVSVAGEQEEEYAQGMRAYASKQAALFRDIAARARKTETSPKLDRGKKRPRAAVVDPLAEGSGRHGEESEDGGDDGEVLVVGDEDGDAEEERGMVESDEEAFGASDWVGAEMVVAIMAVFLWRGATGFFYGRGRVSRAGACWAPNGCAQGAAIFTPQLRFCEVSDSPGNARTMPKGARRSRGKPW</sequence>
<evidence type="ECO:0000256" key="1">
    <source>
        <dbReference type="SAM" id="Coils"/>
    </source>
</evidence>
<reference evidence="4" key="1">
    <citation type="submission" date="2023-03" db="EMBL/GenBank/DDBJ databases">
        <title>Massive genome expansion in bonnet fungi (Mycena s.s.) driven by repeated elements and novel gene families across ecological guilds.</title>
        <authorList>
            <consortium name="Lawrence Berkeley National Laboratory"/>
            <person name="Harder C.B."/>
            <person name="Miyauchi S."/>
            <person name="Viragh M."/>
            <person name="Kuo A."/>
            <person name="Thoen E."/>
            <person name="Andreopoulos B."/>
            <person name="Lu D."/>
            <person name="Skrede I."/>
            <person name="Drula E."/>
            <person name="Henrissat B."/>
            <person name="Morin E."/>
            <person name="Kohler A."/>
            <person name="Barry K."/>
            <person name="LaButti K."/>
            <person name="Morin E."/>
            <person name="Salamov A."/>
            <person name="Lipzen A."/>
            <person name="Mereny Z."/>
            <person name="Hegedus B."/>
            <person name="Baldrian P."/>
            <person name="Stursova M."/>
            <person name="Weitz H."/>
            <person name="Taylor A."/>
            <person name="Grigoriev I.V."/>
            <person name="Nagy L.G."/>
            <person name="Martin F."/>
            <person name="Kauserud H."/>
        </authorList>
    </citation>
    <scope>NUCLEOTIDE SEQUENCE</scope>
    <source>
        <strain evidence="4">CBHHK002</strain>
    </source>
</reference>